<name>A0A3M4RRK5_9PSED</name>
<comment type="caution">
    <text evidence="1">The sequence shown here is derived from an EMBL/GenBank/DDBJ whole genome shotgun (WGS) entry which is preliminary data.</text>
</comment>
<accession>A0A3M4RRK5</accession>
<evidence type="ECO:0000313" key="2">
    <source>
        <dbReference type="Proteomes" id="UP000276615"/>
    </source>
</evidence>
<reference evidence="1 2" key="1">
    <citation type="submission" date="2018-08" db="EMBL/GenBank/DDBJ databases">
        <title>Recombination of ecologically and evolutionarily significant loci maintains genetic cohesion in the Pseudomonas syringae species complex.</title>
        <authorList>
            <person name="Dillon M."/>
            <person name="Thakur S."/>
            <person name="Almeida R.N.D."/>
            <person name="Weir B.S."/>
            <person name="Guttman D.S."/>
        </authorList>
    </citation>
    <scope>NUCLEOTIDE SEQUENCE [LARGE SCALE GENOMIC DNA]</scope>
    <source>
        <strain evidence="1 2">ICMP 8670</strain>
    </source>
</reference>
<gene>
    <name evidence="1" type="ORF">ALP92_200114</name>
</gene>
<sequence>MKEVYLNEHTVPVHRNAVGLEALSRTVYHCGKVICLA</sequence>
<protein>
    <submittedName>
        <fullName evidence="1">Uncharacterized protein</fullName>
    </submittedName>
</protein>
<dbReference type="Proteomes" id="UP000276615">
    <property type="component" value="Unassembled WGS sequence"/>
</dbReference>
<dbReference type="AlphaFoldDB" id="A0A3M4RRK5"/>
<proteinExistence type="predicted"/>
<organism evidence="1 2">
    <name type="scientific">Pseudomonas syringae pv. primulae</name>
    <dbReference type="NCBI Taxonomy" id="251707"/>
    <lineage>
        <taxon>Bacteria</taxon>
        <taxon>Pseudomonadati</taxon>
        <taxon>Pseudomonadota</taxon>
        <taxon>Gammaproteobacteria</taxon>
        <taxon>Pseudomonadales</taxon>
        <taxon>Pseudomonadaceae</taxon>
        <taxon>Pseudomonas</taxon>
    </lineage>
</organism>
<dbReference type="EMBL" id="RBRQ01000256">
    <property type="protein sequence ID" value="RMR05340.1"/>
    <property type="molecule type" value="Genomic_DNA"/>
</dbReference>
<evidence type="ECO:0000313" key="1">
    <source>
        <dbReference type="EMBL" id="RMR05340.1"/>
    </source>
</evidence>